<dbReference type="CDD" id="cd12054">
    <property type="entry name" value="SH3_CD2AP_2"/>
    <property type="match status" value="1"/>
</dbReference>
<dbReference type="InterPro" id="IPR001452">
    <property type="entry name" value="SH3_domain"/>
</dbReference>
<dbReference type="AlphaFoldDB" id="Q28D44"/>
<dbReference type="SUPFAM" id="SSF50044">
    <property type="entry name" value="SH3-domain"/>
    <property type="match status" value="3"/>
</dbReference>
<dbReference type="FunFam" id="2.30.30.40:FF:000072">
    <property type="entry name" value="Unconventional Myosin IB"/>
    <property type="match status" value="2"/>
</dbReference>
<evidence type="ECO:0000256" key="1">
    <source>
        <dbReference type="ARBA" id="ARBA00007817"/>
    </source>
</evidence>
<dbReference type="Pfam" id="PF00018">
    <property type="entry name" value="SH3_1"/>
    <property type="match status" value="1"/>
</dbReference>
<organism evidence="8">
    <name type="scientific">Xenopus tropicalis</name>
    <name type="common">Western clawed frog</name>
    <name type="synonym">Silurana tropicalis</name>
    <dbReference type="NCBI Taxonomy" id="8364"/>
    <lineage>
        <taxon>Eukaryota</taxon>
        <taxon>Metazoa</taxon>
        <taxon>Chordata</taxon>
        <taxon>Craniata</taxon>
        <taxon>Vertebrata</taxon>
        <taxon>Euteleostomi</taxon>
        <taxon>Amphibia</taxon>
        <taxon>Batrachia</taxon>
        <taxon>Anura</taxon>
        <taxon>Pipoidea</taxon>
        <taxon>Pipidae</taxon>
        <taxon>Xenopodinae</taxon>
        <taxon>Xenopus</taxon>
        <taxon>Silurana</taxon>
    </lineage>
</organism>
<feature type="region of interest" description="Disordered" evidence="6">
    <location>
        <begin position="232"/>
        <end position="275"/>
    </location>
</feature>
<feature type="domain" description="SH3" evidence="7">
    <location>
        <begin position="1"/>
        <end position="59"/>
    </location>
</feature>
<dbReference type="Pfam" id="PF14604">
    <property type="entry name" value="SH3_9"/>
    <property type="match status" value="1"/>
</dbReference>
<dbReference type="GO" id="GO:1990904">
    <property type="term" value="C:ribonucleoprotein complex"/>
    <property type="evidence" value="ECO:0007669"/>
    <property type="project" value="UniProtKB-KW"/>
</dbReference>
<dbReference type="EMBL" id="CR855718">
    <property type="protein sequence ID" value="CAJ83986.1"/>
    <property type="molecule type" value="mRNA"/>
</dbReference>
<gene>
    <name evidence="8" type="primary">cd2ap</name>
    <name evidence="8" type="ORF">TGas060m05.1-001</name>
</gene>
<dbReference type="InterPro" id="IPR002671">
    <property type="entry name" value="Ribosomal_eL22"/>
</dbReference>
<dbReference type="SMART" id="SM00326">
    <property type="entry name" value="SH3"/>
    <property type="match status" value="3"/>
</dbReference>
<dbReference type="Gene3D" id="2.30.30.40">
    <property type="entry name" value="SH3 Domains"/>
    <property type="match status" value="3"/>
</dbReference>
<dbReference type="PANTHER" id="PTHR14167:SF23">
    <property type="entry name" value="CD2-ASSOCIATED PROTEIN"/>
    <property type="match status" value="1"/>
</dbReference>
<feature type="domain" description="SH3" evidence="7">
    <location>
        <begin position="106"/>
        <end position="165"/>
    </location>
</feature>
<feature type="region of interest" description="Disordered" evidence="6">
    <location>
        <begin position="335"/>
        <end position="370"/>
    </location>
</feature>
<dbReference type="PROSITE" id="PS50002">
    <property type="entry name" value="SH3"/>
    <property type="match status" value="3"/>
</dbReference>
<evidence type="ECO:0000256" key="6">
    <source>
        <dbReference type="SAM" id="MobiDB-lite"/>
    </source>
</evidence>
<accession>Q28D44</accession>
<feature type="compositionally biased region" description="Basic and acidic residues" evidence="6">
    <location>
        <begin position="265"/>
        <end position="275"/>
    </location>
</feature>
<dbReference type="InterPro" id="IPR035777">
    <property type="entry name" value="CD2AP_SH3_3"/>
</dbReference>
<keyword evidence="3" id="KW-0689">Ribosomal protein</keyword>
<evidence type="ECO:0000256" key="3">
    <source>
        <dbReference type="ARBA" id="ARBA00022980"/>
    </source>
</evidence>
<dbReference type="Pfam" id="PF01776">
    <property type="entry name" value="Ribosomal_L22e"/>
    <property type="match status" value="1"/>
</dbReference>
<feature type="compositionally biased region" description="Acidic residues" evidence="6">
    <location>
        <begin position="166"/>
        <end position="179"/>
    </location>
</feature>
<proteinExistence type="evidence at transcript level"/>
<dbReference type="InterPro" id="IPR035776">
    <property type="entry name" value="CD2AP_SH_2"/>
</dbReference>
<evidence type="ECO:0000313" key="8">
    <source>
        <dbReference type="EMBL" id="CAJ83986.1"/>
    </source>
</evidence>
<protein>
    <submittedName>
        <fullName evidence="8">CD2-associated protein</fullName>
    </submittedName>
</protein>
<dbReference type="GO" id="GO:0005840">
    <property type="term" value="C:ribosome"/>
    <property type="evidence" value="ECO:0007669"/>
    <property type="project" value="UniProtKB-KW"/>
</dbReference>
<evidence type="ECO:0000256" key="5">
    <source>
        <dbReference type="PROSITE-ProRule" id="PRU00192"/>
    </source>
</evidence>
<dbReference type="Pfam" id="PF07653">
    <property type="entry name" value="SH3_2"/>
    <property type="match status" value="1"/>
</dbReference>
<sequence>MVEYIVEYDYDAVNEDELTIRVGDVIKNVNKLEEDGWLEGEVNGKRGAFPDNFVKEVKKDPEPKEENVSNKREKSGNVASLVQRMSVYGIPGMGPPPQPKSIKKKSKKRQCKVLYEYIPQNEDELELKVGEVLDIIEEVEEGWWSGSNSGKSGLFPSNFVKEIDLSDDGESQESTEDSEPSVTTPIATPASPVLSPANGPDASPLATAQPKKVMGVGFGDIFKEGSVKLKTRLPAPEPEVKKPEKPLPVQPSGTKVLRSTSSDASRTETDSKPKAKEICKALFNYESVNEDELSFKEGDIIHLTSKETGDPGWWKGELNGKEGVFPDNFVAIIQDSEKEKPKKPPPPIKSPGIPRARGFPGAMAPSKDKKPKKAWSFTLDLTHPVEDGIFDSVNFEQFLKERIKVNGKTGNLGSIVHIGRLKSKITVSSEKKFSKRYLKYLTKKYLKKNNLRDWLRVVASDKETYELRYFQISQDDESESEE</sequence>
<feature type="region of interest" description="Disordered" evidence="6">
    <location>
        <begin position="166"/>
        <end position="208"/>
    </location>
</feature>
<dbReference type="PRINTS" id="PR00452">
    <property type="entry name" value="SH3DOMAIN"/>
</dbReference>
<dbReference type="Gene3D" id="3.30.1360.210">
    <property type="match status" value="1"/>
</dbReference>
<dbReference type="PANTHER" id="PTHR14167">
    <property type="entry name" value="SH3 DOMAIN-CONTAINING"/>
    <property type="match status" value="1"/>
</dbReference>
<dbReference type="FunFam" id="3.30.1360.210:FF:000001">
    <property type="entry name" value="60S ribosomal protein L22 1"/>
    <property type="match status" value="1"/>
</dbReference>
<dbReference type="InterPro" id="IPR036028">
    <property type="entry name" value="SH3-like_dom_sf"/>
</dbReference>
<dbReference type="CDD" id="cd12053">
    <property type="entry name" value="SH3_CD2AP_1"/>
    <property type="match status" value="1"/>
</dbReference>
<dbReference type="GO" id="GO:0005737">
    <property type="term" value="C:cytoplasm"/>
    <property type="evidence" value="ECO:0007669"/>
    <property type="project" value="UniProtKB-ARBA"/>
</dbReference>
<dbReference type="InterPro" id="IPR038526">
    <property type="entry name" value="Ribosomal_eL22_sf"/>
</dbReference>
<dbReference type="CDD" id="cd12056">
    <property type="entry name" value="SH3_CD2AP_3"/>
    <property type="match status" value="1"/>
</dbReference>
<evidence type="ECO:0000256" key="2">
    <source>
        <dbReference type="ARBA" id="ARBA00022443"/>
    </source>
</evidence>
<evidence type="ECO:0000256" key="4">
    <source>
        <dbReference type="ARBA" id="ARBA00023274"/>
    </source>
</evidence>
<reference evidence="8" key="1">
    <citation type="submission" date="2006-10" db="EMBL/GenBank/DDBJ databases">
        <authorList>
            <person name="Amaya E."/>
            <person name="Ashurst J.L."/>
            <person name="Bonfield J.K."/>
            <person name="Croning M.D.R."/>
            <person name="Chen C-K."/>
            <person name="Davies R.M."/>
            <person name="Francis M.D."/>
            <person name="Garrett N."/>
            <person name="Gilchrist M.J."/>
            <person name="Grafham D.V."/>
            <person name="McLaren S.R."/>
            <person name="Papalopulu N."/>
            <person name="Rogers J."/>
            <person name="Smith J.C."/>
            <person name="Taylor R.G."/>
            <person name="Voigt J."/>
            <person name="Zorn A.M."/>
        </authorList>
    </citation>
    <scope>NUCLEOTIDE SEQUENCE</scope>
</reference>
<dbReference type="GO" id="GO:0003735">
    <property type="term" value="F:structural constituent of ribosome"/>
    <property type="evidence" value="ECO:0007669"/>
    <property type="project" value="InterPro"/>
</dbReference>
<keyword evidence="2 5" id="KW-0728">SH3 domain</keyword>
<evidence type="ECO:0000259" key="7">
    <source>
        <dbReference type="PROSITE" id="PS50002"/>
    </source>
</evidence>
<dbReference type="GO" id="GO:0006412">
    <property type="term" value="P:translation"/>
    <property type="evidence" value="ECO:0007669"/>
    <property type="project" value="InterPro"/>
</dbReference>
<comment type="similarity">
    <text evidence="1">Belongs to the eukaryotic ribosomal protein eL22 family.</text>
</comment>
<keyword evidence="4" id="KW-0687">Ribonucleoprotein</keyword>
<dbReference type="InterPro" id="IPR035775">
    <property type="entry name" value="CD2AP_SH3_1"/>
</dbReference>
<dbReference type="InterPro" id="IPR050384">
    <property type="entry name" value="Endophilin_SH3RF"/>
</dbReference>
<name>Q28D44_XENTR</name>
<feature type="domain" description="SH3" evidence="7">
    <location>
        <begin position="274"/>
        <end position="335"/>
    </location>
</feature>
<dbReference type="PRINTS" id="PR00499">
    <property type="entry name" value="P67PHOX"/>
</dbReference>